<dbReference type="AlphaFoldDB" id="A0A9Q2RV80"/>
<dbReference type="InterPro" id="IPR029063">
    <property type="entry name" value="SAM-dependent_MTases_sf"/>
</dbReference>
<sequence length="350" mass="39224">MHIFKRLEQYIAAVFKLGRIERIAKRADRAAAKNAARTEDIFEAMTHRLEELTGKLIEITQEQNAKSEDHKVWIKGRFAEQALHINKLSHRLDQFPRGHRSSGSKIGLPVPPSQSEELPEGLGLFLDTFYNRLENRFRGSREEILDRLRIYHTDVIDAVNRTGGKPVLDLACGRGEWLSLMRELGIEAIGVDINEVQIASAQDENLEAYHKDAFEALREAENESLSVISAHHFIEHISFPQLSWLVLEAQRALAPGGLLLLETPNPANLIVGSTNFYIDPTHKHPLPSQLLEILFETAGFGSVEIRYLHPGDNLAEMLSQPNINPEIAQLLFGPQDVAVLGQKSKSGSLS</sequence>
<feature type="region of interest" description="Disordered" evidence="1">
    <location>
        <begin position="94"/>
        <end position="114"/>
    </location>
</feature>
<organism evidence="2 3">
    <name type="scientific">Pseudosulfitobacter pseudonitzschiae</name>
    <dbReference type="NCBI Taxonomy" id="1402135"/>
    <lineage>
        <taxon>Bacteria</taxon>
        <taxon>Pseudomonadati</taxon>
        <taxon>Pseudomonadota</taxon>
        <taxon>Alphaproteobacteria</taxon>
        <taxon>Rhodobacterales</taxon>
        <taxon>Roseobacteraceae</taxon>
        <taxon>Pseudosulfitobacter</taxon>
    </lineage>
</organism>
<evidence type="ECO:0000313" key="2">
    <source>
        <dbReference type="EMBL" id="MBM2357775.1"/>
    </source>
</evidence>
<dbReference type="GO" id="GO:0032259">
    <property type="term" value="P:methylation"/>
    <property type="evidence" value="ECO:0007669"/>
    <property type="project" value="UniProtKB-KW"/>
</dbReference>
<comment type="caution">
    <text evidence="2">The sequence shown here is derived from an EMBL/GenBank/DDBJ whole genome shotgun (WGS) entry which is preliminary data.</text>
</comment>
<evidence type="ECO:0000313" key="3">
    <source>
        <dbReference type="Proteomes" id="UP000809337"/>
    </source>
</evidence>
<protein>
    <submittedName>
        <fullName evidence="2">Class I SAM-dependent methyltransferase</fullName>
    </submittedName>
</protein>
<dbReference type="EMBL" id="JAFBWN010000070">
    <property type="protein sequence ID" value="MBM2357775.1"/>
    <property type="molecule type" value="Genomic_DNA"/>
</dbReference>
<name>A0A9Q2RV80_9RHOB</name>
<dbReference type="GO" id="GO:0008168">
    <property type="term" value="F:methyltransferase activity"/>
    <property type="evidence" value="ECO:0007669"/>
    <property type="project" value="UniProtKB-KW"/>
</dbReference>
<dbReference type="Gene3D" id="3.40.50.150">
    <property type="entry name" value="Vaccinia Virus protein VP39"/>
    <property type="match status" value="1"/>
</dbReference>
<keyword evidence="2" id="KW-0489">Methyltransferase</keyword>
<dbReference type="PANTHER" id="PTHR43861">
    <property type="entry name" value="TRANS-ACONITATE 2-METHYLTRANSFERASE-RELATED"/>
    <property type="match status" value="1"/>
</dbReference>
<accession>A0A9Q2RV80</accession>
<dbReference type="SUPFAM" id="SSF53335">
    <property type="entry name" value="S-adenosyl-L-methionine-dependent methyltransferases"/>
    <property type="match status" value="1"/>
</dbReference>
<proteinExistence type="predicted"/>
<gene>
    <name evidence="2" type="ORF">JQX14_24945</name>
</gene>
<reference evidence="2" key="1">
    <citation type="submission" date="2021-01" db="EMBL/GenBank/DDBJ databases">
        <title>Diatom-associated Roseobacters Show Island Model of Population Structure.</title>
        <authorList>
            <person name="Qu L."/>
            <person name="Feng X."/>
            <person name="Chen Y."/>
            <person name="Li L."/>
            <person name="Wang X."/>
            <person name="Hu Z."/>
            <person name="Wang H."/>
            <person name="Luo H."/>
        </authorList>
    </citation>
    <scope>NUCLEOTIDE SEQUENCE</scope>
    <source>
        <strain evidence="2">SM26-45</strain>
    </source>
</reference>
<dbReference type="Pfam" id="PF13489">
    <property type="entry name" value="Methyltransf_23"/>
    <property type="match status" value="1"/>
</dbReference>
<evidence type="ECO:0000256" key="1">
    <source>
        <dbReference type="SAM" id="MobiDB-lite"/>
    </source>
</evidence>
<dbReference type="CDD" id="cd02440">
    <property type="entry name" value="AdoMet_MTases"/>
    <property type="match status" value="1"/>
</dbReference>
<dbReference type="RefSeq" id="WP_231036721.1">
    <property type="nucleotide sequence ID" value="NZ_JAJNGX010000071.1"/>
</dbReference>
<keyword evidence="2" id="KW-0808">Transferase</keyword>
<dbReference type="Proteomes" id="UP000809337">
    <property type="component" value="Unassembled WGS sequence"/>
</dbReference>